<feature type="transmembrane region" description="Helical" evidence="6">
    <location>
        <begin position="255"/>
        <end position="275"/>
    </location>
</feature>
<comment type="caution">
    <text evidence="7">The sequence shown here is derived from an EMBL/GenBank/DDBJ whole genome shotgun (WGS) entry which is preliminary data.</text>
</comment>
<dbReference type="RefSeq" id="WP_264728997.1">
    <property type="nucleotide sequence ID" value="NZ_JAPDNR010000001.1"/>
</dbReference>
<evidence type="ECO:0000256" key="1">
    <source>
        <dbReference type="ARBA" id="ARBA00004141"/>
    </source>
</evidence>
<comment type="subcellular location">
    <subcellularLocation>
        <location evidence="1">Membrane</location>
        <topology evidence="1">Multi-pass membrane protein</topology>
    </subcellularLocation>
</comment>
<dbReference type="Pfam" id="PF01040">
    <property type="entry name" value="UbiA"/>
    <property type="match status" value="1"/>
</dbReference>
<organism evidence="7 8">
    <name type="scientific">Chitinophaga nivalis</name>
    <dbReference type="NCBI Taxonomy" id="2991709"/>
    <lineage>
        <taxon>Bacteria</taxon>
        <taxon>Pseudomonadati</taxon>
        <taxon>Bacteroidota</taxon>
        <taxon>Chitinophagia</taxon>
        <taxon>Chitinophagales</taxon>
        <taxon>Chitinophagaceae</taxon>
        <taxon>Chitinophaga</taxon>
    </lineage>
</organism>
<sequence>MPSLCKSGLPATICREFIILWRFIDNDIWDTICPSLIAFMTAWCYSNQSWNEFPARLGYSLGYAALYIYTFCLSNQVNGVEEDRINKPYRPLPTGLVTVKATWIRIVVYTVVYLLVAWRLHIFWYSLAWVAVTYLLNTYGWSNHWFTKNVLGMTFGTFILLNVQWGIAAPDTPASVQVLGYMALISVWAGIALPLQDMRDEQGDRKMGRRTLPITFGDKKARMLLFINFLVFSPALFLGAMLTQLSPQQIFSREGAMIILLLQIAIHWCISIRVVRYKTPSADNKTYHLYVALFCAGVPVICFL</sequence>
<accession>A0ABT3IIH2</accession>
<feature type="transmembrane region" description="Helical" evidence="6">
    <location>
        <begin position="149"/>
        <end position="168"/>
    </location>
</feature>
<dbReference type="PANTHER" id="PTHR42723">
    <property type="entry name" value="CHLOROPHYLL SYNTHASE"/>
    <property type="match status" value="1"/>
</dbReference>
<keyword evidence="3 6" id="KW-0812">Transmembrane</keyword>
<keyword evidence="2" id="KW-1003">Cell membrane</keyword>
<feature type="transmembrane region" description="Helical" evidence="6">
    <location>
        <begin position="57"/>
        <end position="74"/>
    </location>
</feature>
<evidence type="ECO:0000256" key="2">
    <source>
        <dbReference type="ARBA" id="ARBA00022475"/>
    </source>
</evidence>
<dbReference type="InterPro" id="IPR050475">
    <property type="entry name" value="Prenyltransferase_related"/>
</dbReference>
<dbReference type="Gene3D" id="1.20.120.1780">
    <property type="entry name" value="UbiA prenyltransferase"/>
    <property type="match status" value="1"/>
</dbReference>
<gene>
    <name evidence="7" type="ORF">OL497_06575</name>
</gene>
<dbReference type="InterPro" id="IPR044878">
    <property type="entry name" value="UbiA_sf"/>
</dbReference>
<evidence type="ECO:0000256" key="6">
    <source>
        <dbReference type="SAM" id="Phobius"/>
    </source>
</evidence>
<evidence type="ECO:0000313" key="7">
    <source>
        <dbReference type="EMBL" id="MCW3483549.1"/>
    </source>
</evidence>
<feature type="transmembrane region" description="Helical" evidence="6">
    <location>
        <begin position="122"/>
        <end position="142"/>
    </location>
</feature>
<evidence type="ECO:0000256" key="4">
    <source>
        <dbReference type="ARBA" id="ARBA00022989"/>
    </source>
</evidence>
<feature type="transmembrane region" description="Helical" evidence="6">
    <location>
        <begin position="223"/>
        <end position="243"/>
    </location>
</feature>
<name>A0ABT3IIH2_9BACT</name>
<dbReference type="Proteomes" id="UP001207742">
    <property type="component" value="Unassembled WGS sequence"/>
</dbReference>
<dbReference type="InterPro" id="IPR000537">
    <property type="entry name" value="UbiA_prenyltransferase"/>
</dbReference>
<dbReference type="PANTHER" id="PTHR42723:SF1">
    <property type="entry name" value="CHLOROPHYLL SYNTHASE, CHLOROPLASTIC"/>
    <property type="match status" value="1"/>
</dbReference>
<feature type="transmembrane region" description="Helical" evidence="6">
    <location>
        <begin position="174"/>
        <end position="195"/>
    </location>
</feature>
<feature type="transmembrane region" description="Helical" evidence="6">
    <location>
        <begin position="287"/>
        <end position="303"/>
    </location>
</feature>
<keyword evidence="4 6" id="KW-1133">Transmembrane helix</keyword>
<keyword evidence="5 6" id="KW-0472">Membrane</keyword>
<dbReference type="CDD" id="cd13965">
    <property type="entry name" value="PT_UbiA_3"/>
    <property type="match status" value="1"/>
</dbReference>
<proteinExistence type="predicted"/>
<protein>
    <submittedName>
        <fullName evidence="7">UbiA family prenyltransferase</fullName>
    </submittedName>
</protein>
<keyword evidence="8" id="KW-1185">Reference proteome</keyword>
<feature type="transmembrane region" description="Helical" evidence="6">
    <location>
        <begin position="95"/>
        <end position="116"/>
    </location>
</feature>
<evidence type="ECO:0000256" key="5">
    <source>
        <dbReference type="ARBA" id="ARBA00023136"/>
    </source>
</evidence>
<evidence type="ECO:0000256" key="3">
    <source>
        <dbReference type="ARBA" id="ARBA00022692"/>
    </source>
</evidence>
<evidence type="ECO:0000313" key="8">
    <source>
        <dbReference type="Proteomes" id="UP001207742"/>
    </source>
</evidence>
<dbReference type="Gene3D" id="1.10.357.140">
    <property type="entry name" value="UbiA prenyltransferase"/>
    <property type="match status" value="1"/>
</dbReference>
<reference evidence="7 8" key="1">
    <citation type="submission" date="2022-10" db="EMBL/GenBank/DDBJ databases">
        <title>Chitinophaga nivalis PC15 sp. nov., isolated from Pyeongchang county, South Korea.</title>
        <authorList>
            <person name="Trinh H.N."/>
        </authorList>
    </citation>
    <scope>NUCLEOTIDE SEQUENCE [LARGE SCALE GENOMIC DNA]</scope>
    <source>
        <strain evidence="7 8">PC14</strain>
    </source>
</reference>
<dbReference type="EMBL" id="JAPDNS010000001">
    <property type="protein sequence ID" value="MCW3483549.1"/>
    <property type="molecule type" value="Genomic_DNA"/>
</dbReference>